<gene>
    <name evidence="2" type="ORF">TWF696_009105</name>
</gene>
<dbReference type="GO" id="GO:0005634">
    <property type="term" value="C:nucleus"/>
    <property type="evidence" value="ECO:0007669"/>
    <property type="project" value="TreeGrafter"/>
</dbReference>
<dbReference type="EMBL" id="JAVHNQ010000008">
    <property type="protein sequence ID" value="KAK6340785.1"/>
    <property type="molecule type" value="Genomic_DNA"/>
</dbReference>
<dbReference type="GO" id="GO:0006355">
    <property type="term" value="P:regulation of DNA-templated transcription"/>
    <property type="evidence" value="ECO:0007669"/>
    <property type="project" value="InterPro"/>
</dbReference>
<dbReference type="PANTHER" id="PTHR13464">
    <property type="entry name" value="TRANSCRIPTIONAL REGULATOR PROTEIN HCNGP"/>
    <property type="match status" value="1"/>
</dbReference>
<dbReference type="Pfam" id="PF07818">
    <property type="entry name" value="HCNGP"/>
    <property type="match status" value="1"/>
</dbReference>
<evidence type="ECO:0000256" key="1">
    <source>
        <dbReference type="SAM" id="MobiDB-lite"/>
    </source>
</evidence>
<dbReference type="InterPro" id="IPR012479">
    <property type="entry name" value="SAP30BP"/>
</dbReference>
<dbReference type="PANTHER" id="PTHR13464:SF0">
    <property type="entry name" value="SAP30-BINDING PROTEIN"/>
    <property type="match status" value="1"/>
</dbReference>
<keyword evidence="3" id="KW-1185">Reference proteome</keyword>
<accession>A0AAV9UIQ4</accession>
<proteinExistence type="predicted"/>
<feature type="compositionally biased region" description="Acidic residues" evidence="1">
    <location>
        <begin position="8"/>
        <end position="17"/>
    </location>
</feature>
<organism evidence="2 3">
    <name type="scientific">Orbilia brochopaga</name>
    <dbReference type="NCBI Taxonomy" id="3140254"/>
    <lineage>
        <taxon>Eukaryota</taxon>
        <taxon>Fungi</taxon>
        <taxon>Dikarya</taxon>
        <taxon>Ascomycota</taxon>
        <taxon>Pezizomycotina</taxon>
        <taxon>Orbiliomycetes</taxon>
        <taxon>Orbiliales</taxon>
        <taxon>Orbiliaceae</taxon>
        <taxon>Orbilia</taxon>
    </lineage>
</organism>
<name>A0AAV9UIQ4_9PEZI</name>
<dbReference type="Proteomes" id="UP001375240">
    <property type="component" value="Unassembled WGS sequence"/>
</dbReference>
<feature type="region of interest" description="Disordered" evidence="1">
    <location>
        <begin position="1"/>
        <end position="131"/>
    </location>
</feature>
<feature type="region of interest" description="Disordered" evidence="1">
    <location>
        <begin position="251"/>
        <end position="381"/>
    </location>
</feature>
<feature type="compositionally biased region" description="Low complexity" evidence="1">
    <location>
        <begin position="77"/>
        <end position="123"/>
    </location>
</feature>
<feature type="compositionally biased region" description="Polar residues" evidence="1">
    <location>
        <begin position="42"/>
        <end position="53"/>
    </location>
</feature>
<feature type="compositionally biased region" description="Basic and acidic residues" evidence="1">
    <location>
        <begin position="362"/>
        <end position="381"/>
    </location>
</feature>
<evidence type="ECO:0000313" key="2">
    <source>
        <dbReference type="EMBL" id="KAK6340785.1"/>
    </source>
</evidence>
<comment type="caution">
    <text evidence="2">The sequence shown here is derived from an EMBL/GenBank/DDBJ whole genome shotgun (WGS) entry which is preliminary data.</text>
</comment>
<evidence type="ECO:0000313" key="3">
    <source>
        <dbReference type="Proteomes" id="UP001375240"/>
    </source>
</evidence>
<feature type="compositionally biased region" description="Low complexity" evidence="1">
    <location>
        <begin position="54"/>
        <end position="69"/>
    </location>
</feature>
<protein>
    <submittedName>
        <fullName evidence="2">Uncharacterized protein</fullName>
    </submittedName>
</protein>
<reference evidence="2 3" key="1">
    <citation type="submission" date="2019-10" db="EMBL/GenBank/DDBJ databases">
        <authorList>
            <person name="Palmer J.M."/>
        </authorList>
    </citation>
    <scope>NUCLEOTIDE SEQUENCE [LARGE SCALE GENOMIC DNA]</scope>
    <source>
        <strain evidence="2 3">TWF696</strain>
    </source>
</reference>
<dbReference type="AlphaFoldDB" id="A0AAV9UIQ4"/>
<sequence length="381" mass="42529">MLGLVQYDSDEEEEEQQVEQQPAPPSALKDKVQSPAVAAKTPTIQVTQDTPSDATAPGTEPTPTTVLTVPSPPPLQGPSSGPQDELPGAFGPVGPPSAGASYPPSDDGPASEAAAEPPLSPYSRTRSLLRSYTMPTLAPDFAIPESPPGSPPPGTAKQFASFLKLKKKGVHFNQKLAQTTALRNPNLLENLMKHVGMDTTGQYASNWSKRVWNPDPEVLATGIEKRRGETAVQALARLQKEGFERRQAERTTVDFVVGTPSGGGQTEGRRDGGKAQVVPMSAAERVMSGLDRERKSSPAVSKRERERDRDRDGQGRRDDDRDRERDRERDRDRNRNRHRDDGRRDRYRDEHESDRHKRQRSRSRDRSRDRQRYRERDYGRR</sequence>
<feature type="compositionally biased region" description="Basic and acidic residues" evidence="1">
    <location>
        <begin position="290"/>
        <end position="355"/>
    </location>
</feature>